<reference evidence="1 2" key="1">
    <citation type="submission" date="2017-04" db="EMBL/GenBank/DDBJ databases">
        <title>Complete genome sequence of Flavobacterium kingsejong AJ004.</title>
        <authorList>
            <person name="Lee P.C."/>
        </authorList>
    </citation>
    <scope>NUCLEOTIDE SEQUENCE [LARGE SCALE GENOMIC DNA]</scope>
    <source>
        <strain evidence="1 2">AJ004</strain>
    </source>
</reference>
<dbReference type="KEGG" id="fki:FK004_11865"/>
<name>A0A2S1LQE2_9FLAO</name>
<evidence type="ECO:0000313" key="1">
    <source>
        <dbReference type="EMBL" id="AWG25866.1"/>
    </source>
</evidence>
<protein>
    <submittedName>
        <fullName evidence="1">Uncharacterized protein</fullName>
    </submittedName>
</protein>
<dbReference type="OrthoDB" id="1367311at2"/>
<dbReference type="AlphaFoldDB" id="A0A2S1LQE2"/>
<dbReference type="Proteomes" id="UP000244677">
    <property type="component" value="Chromosome"/>
</dbReference>
<organism evidence="1 2">
    <name type="scientific">Flavobacterium kingsejongi</name>
    <dbReference type="NCBI Taxonomy" id="1678728"/>
    <lineage>
        <taxon>Bacteria</taxon>
        <taxon>Pseudomonadati</taxon>
        <taxon>Bacteroidota</taxon>
        <taxon>Flavobacteriia</taxon>
        <taxon>Flavobacteriales</taxon>
        <taxon>Flavobacteriaceae</taxon>
        <taxon>Flavobacterium</taxon>
    </lineage>
</organism>
<gene>
    <name evidence="1" type="ORF">FK004_11865</name>
</gene>
<dbReference type="EMBL" id="CP020919">
    <property type="protein sequence ID" value="AWG25866.1"/>
    <property type="molecule type" value="Genomic_DNA"/>
</dbReference>
<dbReference type="RefSeq" id="WP_108737417.1">
    <property type="nucleotide sequence ID" value="NZ_CP020919.1"/>
</dbReference>
<keyword evidence="2" id="KW-1185">Reference proteome</keyword>
<sequence>MNTYDGSGNFKKDGKAVYNIYLPKPAPGDSYTFGPVYNVSTAVENKILICMQSTLNTALADLDENTVPYEFELLSSAVVTSNSAVALDLGKNTIEVALFHNDKPVTANQATLVFNNAMNGTCGIDGGYGDPKKCGTGSMTRV</sequence>
<accession>A0A2S1LQE2</accession>
<evidence type="ECO:0000313" key="2">
    <source>
        <dbReference type="Proteomes" id="UP000244677"/>
    </source>
</evidence>
<proteinExistence type="predicted"/>